<dbReference type="EMBL" id="ASGP02000001">
    <property type="protein sequence ID" value="KAH9527892.1"/>
    <property type="molecule type" value="Genomic_DNA"/>
</dbReference>
<evidence type="ECO:0000313" key="2">
    <source>
        <dbReference type="Proteomes" id="UP000790347"/>
    </source>
</evidence>
<dbReference type="Proteomes" id="UP000790347">
    <property type="component" value="Unassembled WGS sequence"/>
</dbReference>
<sequence>MSDRDDNPLIWFLFPNHHSHHHHHNHRASCFNYLDICGANDNN</sequence>
<accession>A0A922LBI9</accession>
<keyword evidence="2" id="KW-1185">Reference proteome</keyword>
<gene>
    <name evidence="1" type="ORF">DERF_001881</name>
</gene>
<proteinExistence type="predicted"/>
<organism evidence="1 2">
    <name type="scientific">Dermatophagoides farinae</name>
    <name type="common">American house dust mite</name>
    <dbReference type="NCBI Taxonomy" id="6954"/>
    <lineage>
        <taxon>Eukaryota</taxon>
        <taxon>Metazoa</taxon>
        <taxon>Ecdysozoa</taxon>
        <taxon>Arthropoda</taxon>
        <taxon>Chelicerata</taxon>
        <taxon>Arachnida</taxon>
        <taxon>Acari</taxon>
        <taxon>Acariformes</taxon>
        <taxon>Sarcoptiformes</taxon>
        <taxon>Astigmata</taxon>
        <taxon>Psoroptidia</taxon>
        <taxon>Analgoidea</taxon>
        <taxon>Pyroglyphidae</taxon>
        <taxon>Dermatophagoidinae</taxon>
        <taxon>Dermatophagoides</taxon>
    </lineage>
</organism>
<protein>
    <submittedName>
        <fullName evidence="1">Uncharacterized protein</fullName>
    </submittedName>
</protein>
<name>A0A922LBI9_DERFA</name>
<evidence type="ECO:0000313" key="1">
    <source>
        <dbReference type="EMBL" id="KAH9527892.1"/>
    </source>
</evidence>
<reference evidence="1" key="2">
    <citation type="journal article" date="2022" name="Res Sq">
        <title>Comparative Genomics Reveals Insights into the Divergent Evolution of Astigmatic Mites and Household Pest Adaptations.</title>
        <authorList>
            <person name="Xiong Q."/>
            <person name="Wan A.T.-Y."/>
            <person name="Liu X.-Y."/>
            <person name="Fung C.S.-H."/>
            <person name="Xiao X."/>
            <person name="Malainual N."/>
            <person name="Hou J."/>
            <person name="Wang L."/>
            <person name="Wang M."/>
            <person name="Yang K."/>
            <person name="Cui Y."/>
            <person name="Leung E."/>
            <person name="Nong W."/>
            <person name="Shin S.-K."/>
            <person name="Au S."/>
            <person name="Jeong K.Y."/>
            <person name="Chew F.T."/>
            <person name="Hui J."/>
            <person name="Leung T.F."/>
            <person name="Tungtrongchitr A."/>
            <person name="Zhong N."/>
            <person name="Liu Z."/>
            <person name="Tsui S."/>
        </authorList>
    </citation>
    <scope>NUCLEOTIDE SEQUENCE</scope>
    <source>
        <strain evidence="1">Derf</strain>
        <tissue evidence="1">Whole organism</tissue>
    </source>
</reference>
<comment type="caution">
    <text evidence="1">The sequence shown here is derived from an EMBL/GenBank/DDBJ whole genome shotgun (WGS) entry which is preliminary data.</text>
</comment>
<dbReference type="AlphaFoldDB" id="A0A922LBI9"/>
<reference evidence="1" key="1">
    <citation type="submission" date="2013-05" db="EMBL/GenBank/DDBJ databases">
        <authorList>
            <person name="Yim A.K.Y."/>
            <person name="Chan T.F."/>
            <person name="Ji K.M."/>
            <person name="Liu X.Y."/>
            <person name="Zhou J.W."/>
            <person name="Li R.Q."/>
            <person name="Yang K.Y."/>
            <person name="Li J."/>
            <person name="Li M."/>
            <person name="Law P.T.W."/>
            <person name="Wu Y.L."/>
            <person name="Cai Z.L."/>
            <person name="Qin H."/>
            <person name="Bao Y."/>
            <person name="Leung R.K.K."/>
            <person name="Ng P.K.S."/>
            <person name="Zou J."/>
            <person name="Zhong X.J."/>
            <person name="Ran P.X."/>
            <person name="Zhong N.S."/>
            <person name="Liu Z.G."/>
            <person name="Tsui S.K.W."/>
        </authorList>
    </citation>
    <scope>NUCLEOTIDE SEQUENCE</scope>
    <source>
        <strain evidence="1">Derf</strain>
        <tissue evidence="1">Whole organism</tissue>
    </source>
</reference>